<dbReference type="InterPro" id="IPR011049">
    <property type="entry name" value="Serralysin-like_metalloprot_C"/>
</dbReference>
<dbReference type="GO" id="GO:0005509">
    <property type="term" value="F:calcium ion binding"/>
    <property type="evidence" value="ECO:0007669"/>
    <property type="project" value="InterPro"/>
</dbReference>
<dbReference type="SUPFAM" id="SSF51120">
    <property type="entry name" value="beta-Roll"/>
    <property type="match status" value="1"/>
</dbReference>
<keyword evidence="3" id="KW-1185">Reference proteome</keyword>
<dbReference type="Gene3D" id="2.150.10.10">
    <property type="entry name" value="Serralysin-like metalloprotease, C-terminal"/>
    <property type="match status" value="1"/>
</dbReference>
<evidence type="ECO:0000256" key="1">
    <source>
        <dbReference type="SAM" id="SignalP"/>
    </source>
</evidence>
<evidence type="ECO:0000313" key="3">
    <source>
        <dbReference type="Proteomes" id="UP000565579"/>
    </source>
</evidence>
<proteinExistence type="predicted"/>
<organism evidence="2 3">
    <name type="scientific">Nonomuraea rubra</name>
    <dbReference type="NCBI Taxonomy" id="46180"/>
    <lineage>
        <taxon>Bacteria</taxon>
        <taxon>Bacillati</taxon>
        <taxon>Actinomycetota</taxon>
        <taxon>Actinomycetes</taxon>
        <taxon>Streptosporangiales</taxon>
        <taxon>Streptosporangiaceae</taxon>
        <taxon>Nonomuraea</taxon>
    </lineage>
</organism>
<dbReference type="Pfam" id="PF00353">
    <property type="entry name" value="HemolysinCabind"/>
    <property type="match status" value="1"/>
</dbReference>
<name>A0A7X0TYR0_9ACTN</name>
<dbReference type="AlphaFoldDB" id="A0A7X0TYR0"/>
<comment type="caution">
    <text evidence="2">The sequence shown here is derived from an EMBL/GenBank/DDBJ whole genome shotgun (WGS) entry which is preliminary data.</text>
</comment>
<reference evidence="2 3" key="1">
    <citation type="submission" date="2020-08" db="EMBL/GenBank/DDBJ databases">
        <title>Sequencing the genomes of 1000 actinobacteria strains.</title>
        <authorList>
            <person name="Klenk H.-P."/>
        </authorList>
    </citation>
    <scope>NUCLEOTIDE SEQUENCE [LARGE SCALE GENOMIC DNA]</scope>
    <source>
        <strain evidence="2 3">DSM 43768</strain>
    </source>
</reference>
<dbReference type="PRINTS" id="PR00313">
    <property type="entry name" value="CABNDNGRPT"/>
</dbReference>
<gene>
    <name evidence="2" type="ORF">HD593_003677</name>
</gene>
<dbReference type="InterPro" id="IPR001343">
    <property type="entry name" value="Hemolysn_Ca-bd"/>
</dbReference>
<dbReference type="Proteomes" id="UP000565579">
    <property type="component" value="Unassembled WGS sequence"/>
</dbReference>
<protein>
    <submittedName>
        <fullName evidence="2">Ca2+-binding RTX toxin-like protein</fullName>
    </submittedName>
</protein>
<accession>A0A7X0TYR0</accession>
<feature type="chain" id="PRO_5038467305" evidence="1">
    <location>
        <begin position="24"/>
        <end position="286"/>
    </location>
</feature>
<keyword evidence="1" id="KW-0732">Signal</keyword>
<evidence type="ECO:0000313" key="2">
    <source>
        <dbReference type="EMBL" id="MBB6548882.1"/>
    </source>
</evidence>
<dbReference type="RefSeq" id="WP_185103300.1">
    <property type="nucleotide sequence ID" value="NZ_BAAAXY010000115.1"/>
</dbReference>
<sequence length="286" mass="28940">MNTLKRRAVRLSLLGGLAAAALAALPAAGHATAAGTSSASVRVVSGGLLQLDYVGSADANKVLITLESGTNALRISDSVAITPGAGCVSAPGDPTTVRCSVGITRILARLGEGADRFTSLVPLQGYVEGDGGNDVFRPSQSKGTVGAATSRIMYFGGLGDDTADYQGVPATGPTGTDGVRVSLDFRYNDGRAADGTRPADEDNVQTENVVGGSFGDTLTGDDLNNRLTGGNGRDSLTAGRGNDVIDLRDDTGDQLSFCGEGTDVALIDAGARDRVGADCETVQSPS</sequence>
<dbReference type="EMBL" id="JACHMI010000001">
    <property type="protein sequence ID" value="MBB6548882.1"/>
    <property type="molecule type" value="Genomic_DNA"/>
</dbReference>
<feature type="signal peptide" evidence="1">
    <location>
        <begin position="1"/>
        <end position="23"/>
    </location>
</feature>